<dbReference type="Proteomes" id="UP000475325">
    <property type="component" value="Unassembled WGS sequence"/>
</dbReference>
<dbReference type="AlphaFoldDB" id="A0A7C8IYN9"/>
<evidence type="ECO:0000313" key="3">
    <source>
        <dbReference type="Proteomes" id="UP000475325"/>
    </source>
</evidence>
<accession>A0A7C8IYN9</accession>
<name>A0A7C8IYN9_ORBOL</name>
<sequence length="63" mass="6577">MSRIASQLATVGPMVFPFSITTTADFEVGVIVDTTSTRNNHHNHKTKTKIPSDASSVSGSSGG</sequence>
<gene>
    <name evidence="2" type="ORF">TWF102_001148</name>
</gene>
<dbReference type="EMBL" id="WIQW01000114">
    <property type="protein sequence ID" value="KAF3082587.1"/>
    <property type="molecule type" value="Genomic_DNA"/>
</dbReference>
<proteinExistence type="predicted"/>
<comment type="caution">
    <text evidence="2">The sequence shown here is derived from an EMBL/GenBank/DDBJ whole genome shotgun (WGS) entry which is preliminary data.</text>
</comment>
<organism evidence="2 3">
    <name type="scientific">Orbilia oligospora</name>
    <name type="common">Nematode-trapping fungus</name>
    <name type="synonym">Arthrobotrys oligospora</name>
    <dbReference type="NCBI Taxonomy" id="2813651"/>
    <lineage>
        <taxon>Eukaryota</taxon>
        <taxon>Fungi</taxon>
        <taxon>Dikarya</taxon>
        <taxon>Ascomycota</taxon>
        <taxon>Pezizomycotina</taxon>
        <taxon>Orbiliomycetes</taxon>
        <taxon>Orbiliales</taxon>
        <taxon>Orbiliaceae</taxon>
        <taxon>Orbilia</taxon>
    </lineage>
</organism>
<evidence type="ECO:0000256" key="1">
    <source>
        <dbReference type="SAM" id="MobiDB-lite"/>
    </source>
</evidence>
<protein>
    <submittedName>
        <fullName evidence="2">Uncharacterized protein</fullName>
    </submittedName>
</protein>
<feature type="region of interest" description="Disordered" evidence="1">
    <location>
        <begin position="35"/>
        <end position="63"/>
    </location>
</feature>
<feature type="compositionally biased region" description="Basic residues" evidence="1">
    <location>
        <begin position="39"/>
        <end position="48"/>
    </location>
</feature>
<evidence type="ECO:0000313" key="2">
    <source>
        <dbReference type="EMBL" id="KAF3082587.1"/>
    </source>
</evidence>
<reference evidence="2 3" key="1">
    <citation type="submission" date="2019-06" db="EMBL/GenBank/DDBJ databases">
        <authorList>
            <person name="Palmer J.M."/>
        </authorList>
    </citation>
    <scope>NUCLEOTIDE SEQUENCE [LARGE SCALE GENOMIC DNA]</scope>
    <source>
        <strain evidence="2 3">TWF102</strain>
    </source>
</reference>